<accession>A0ABD1X3D2</accession>
<dbReference type="InterPro" id="IPR051132">
    <property type="entry name" value="3-5_Exonuclease_domain"/>
</dbReference>
<dbReference type="PANTHER" id="PTHR13620:SF121">
    <property type="entry name" value="EMB|CAB82946.1-RELATED"/>
    <property type="match status" value="1"/>
</dbReference>
<evidence type="ECO:0000313" key="3">
    <source>
        <dbReference type="EMBL" id="KAL2556483.1"/>
    </source>
</evidence>
<dbReference type="SUPFAM" id="SSF53098">
    <property type="entry name" value="Ribonuclease H-like"/>
    <property type="match status" value="1"/>
</dbReference>
<evidence type="ECO:0000313" key="5">
    <source>
        <dbReference type="Proteomes" id="UP001604277"/>
    </source>
</evidence>
<dbReference type="InterPro" id="IPR012337">
    <property type="entry name" value="RNaseH-like_sf"/>
</dbReference>
<comment type="caution">
    <text evidence="3">The sequence shown here is derived from an EMBL/GenBank/DDBJ whole genome shotgun (WGS) entry which is preliminary data.</text>
</comment>
<gene>
    <name evidence="3" type="ORF">Fot_01222</name>
    <name evidence="4" type="ORF">Fot_01310</name>
</gene>
<dbReference type="Gene3D" id="3.30.420.10">
    <property type="entry name" value="Ribonuclease H-like superfamily/Ribonuclease H"/>
    <property type="match status" value="1"/>
</dbReference>
<dbReference type="GO" id="GO:0008408">
    <property type="term" value="F:3'-5' exonuclease activity"/>
    <property type="evidence" value="ECO:0007669"/>
    <property type="project" value="UniProtKB-ARBA"/>
</dbReference>
<name>A0ABD1X3D2_9LAMI</name>
<evidence type="ECO:0000256" key="2">
    <source>
        <dbReference type="ARBA" id="ARBA00022801"/>
    </source>
</evidence>
<sequence length="118" mass="13278">MDNIPQSIPNLLCDSNISFVGVQIQENARKLKNQYGLIFSRNIDIHALVKTWFPLSYKGRPSLKALAYGVAGLGMRRSSRSSSKKSWNCDWELKVLDEELVECACVDAYASYKLLTSC</sequence>
<evidence type="ECO:0008006" key="6">
    <source>
        <dbReference type="Google" id="ProtNLM"/>
    </source>
</evidence>
<dbReference type="EMBL" id="JBFOLJ010000001">
    <property type="protein sequence ID" value="KAL2556483.1"/>
    <property type="molecule type" value="Genomic_DNA"/>
</dbReference>
<evidence type="ECO:0000256" key="1">
    <source>
        <dbReference type="ARBA" id="ARBA00022722"/>
    </source>
</evidence>
<keyword evidence="5" id="KW-1185">Reference proteome</keyword>
<dbReference type="InterPro" id="IPR036397">
    <property type="entry name" value="RNaseH_sf"/>
</dbReference>
<proteinExistence type="predicted"/>
<dbReference type="Proteomes" id="UP001604277">
    <property type="component" value="Unassembled WGS sequence"/>
</dbReference>
<keyword evidence="1" id="KW-0540">Nuclease</keyword>
<dbReference type="AlphaFoldDB" id="A0ABD1X3D2"/>
<dbReference type="EMBL" id="JBFOLJ010000001">
    <property type="protein sequence ID" value="KAL2556571.1"/>
    <property type="molecule type" value="Genomic_DNA"/>
</dbReference>
<reference evidence="3" key="1">
    <citation type="submission" date="2024-07" db="EMBL/GenBank/DDBJ databases">
        <title>Two chromosome-level genome assemblies of Korean endemic species Abeliophyllum distichum and Forsythia ovata (Oleaceae).</title>
        <authorList>
            <person name="Mun J.H."/>
        </authorList>
    </citation>
    <scope>NUCLEOTIDE SEQUENCE</scope>
    <source>
        <strain evidence="3">KNKB202402200001</strain>
        <tissue evidence="3">Leaf</tissue>
    </source>
</reference>
<evidence type="ECO:0000313" key="4">
    <source>
        <dbReference type="EMBL" id="KAL2556571.1"/>
    </source>
</evidence>
<protein>
    <recommendedName>
        <fullName evidence="6">3'-5' exonuclease domain-containing protein</fullName>
    </recommendedName>
</protein>
<organism evidence="3 5">
    <name type="scientific">Forsythia ovata</name>
    <dbReference type="NCBI Taxonomy" id="205694"/>
    <lineage>
        <taxon>Eukaryota</taxon>
        <taxon>Viridiplantae</taxon>
        <taxon>Streptophyta</taxon>
        <taxon>Embryophyta</taxon>
        <taxon>Tracheophyta</taxon>
        <taxon>Spermatophyta</taxon>
        <taxon>Magnoliopsida</taxon>
        <taxon>eudicotyledons</taxon>
        <taxon>Gunneridae</taxon>
        <taxon>Pentapetalae</taxon>
        <taxon>asterids</taxon>
        <taxon>lamiids</taxon>
        <taxon>Lamiales</taxon>
        <taxon>Oleaceae</taxon>
        <taxon>Forsythieae</taxon>
        <taxon>Forsythia</taxon>
    </lineage>
</organism>
<reference evidence="5" key="2">
    <citation type="submission" date="2024-07" db="EMBL/GenBank/DDBJ databases">
        <title>Two chromosome-level genome assemblies of Korean endemic species Abeliophyllum distichum and Forsythia ovata (Oleaceae).</title>
        <authorList>
            <person name="Jang H."/>
        </authorList>
    </citation>
    <scope>NUCLEOTIDE SEQUENCE [LARGE SCALE GENOMIC DNA]</scope>
</reference>
<dbReference type="PANTHER" id="PTHR13620">
    <property type="entry name" value="3-5 EXONUCLEASE"/>
    <property type="match status" value="1"/>
</dbReference>
<keyword evidence="2" id="KW-0378">Hydrolase</keyword>